<dbReference type="GO" id="GO:0005525">
    <property type="term" value="F:GTP binding"/>
    <property type="evidence" value="ECO:0007669"/>
    <property type="project" value="UniProtKB-UniRule"/>
</dbReference>
<keyword evidence="3 7" id="KW-0547">Nucleotide-binding</keyword>
<keyword evidence="4 7" id="KW-0378">Hydrolase</keyword>
<keyword evidence="5 7" id="KW-0460">Magnesium</keyword>
<dbReference type="InterPro" id="IPR027417">
    <property type="entry name" value="P-loop_NTPase"/>
</dbReference>
<keyword evidence="7" id="KW-0479">Metal-binding</keyword>
<gene>
    <name evidence="7" type="primary">obg</name>
    <name evidence="10" type="ORF">COX24_00105</name>
</gene>
<evidence type="ECO:0000256" key="4">
    <source>
        <dbReference type="ARBA" id="ARBA00022801"/>
    </source>
</evidence>
<dbReference type="PANTHER" id="PTHR11702">
    <property type="entry name" value="DEVELOPMENTALLY REGULATED GTP-BINDING PROTEIN-RELATED"/>
    <property type="match status" value="1"/>
</dbReference>
<evidence type="ECO:0000256" key="3">
    <source>
        <dbReference type="ARBA" id="ARBA00022741"/>
    </source>
</evidence>
<dbReference type="InterPro" id="IPR006169">
    <property type="entry name" value="GTP1_OBG_dom"/>
</dbReference>
<dbReference type="InterPro" id="IPR045086">
    <property type="entry name" value="OBG_GTPase"/>
</dbReference>
<dbReference type="GO" id="GO:0042254">
    <property type="term" value="P:ribosome biogenesis"/>
    <property type="evidence" value="ECO:0007669"/>
    <property type="project" value="UniProtKB-UniRule"/>
</dbReference>
<dbReference type="InterPro" id="IPR014100">
    <property type="entry name" value="GTP-bd_Obg/CgtA"/>
</dbReference>
<dbReference type="EMBL" id="PCSB01000003">
    <property type="protein sequence ID" value="PIP32083.1"/>
    <property type="molecule type" value="Genomic_DNA"/>
</dbReference>
<comment type="cofactor">
    <cofactor evidence="7">
        <name>Mg(2+)</name>
        <dbReference type="ChEBI" id="CHEBI:18420"/>
    </cofactor>
</comment>
<reference evidence="10 11" key="1">
    <citation type="submission" date="2017-09" db="EMBL/GenBank/DDBJ databases">
        <title>Depth-based differentiation of microbial function through sediment-hosted aquifers and enrichment of novel symbionts in the deep terrestrial subsurface.</title>
        <authorList>
            <person name="Probst A.J."/>
            <person name="Ladd B."/>
            <person name="Jarett J.K."/>
            <person name="Geller-Mcgrath D.E."/>
            <person name="Sieber C.M."/>
            <person name="Emerson J.B."/>
            <person name="Anantharaman K."/>
            <person name="Thomas B.C."/>
            <person name="Malmstrom R."/>
            <person name="Stieglmeier M."/>
            <person name="Klingl A."/>
            <person name="Woyke T."/>
            <person name="Ryan C.M."/>
            <person name="Banfield J.F."/>
        </authorList>
    </citation>
    <scope>NUCLEOTIDE SEQUENCE [LARGE SCALE GENOMIC DNA]</scope>
    <source>
        <strain evidence="10">CG23_combo_of_CG06-09_8_20_14_all_37_87_8</strain>
    </source>
</reference>
<evidence type="ECO:0000256" key="7">
    <source>
        <dbReference type="HAMAP-Rule" id="MF_01454"/>
    </source>
</evidence>
<keyword evidence="2 7" id="KW-0963">Cytoplasm</keyword>
<feature type="binding site" evidence="7">
    <location>
        <begin position="271"/>
        <end position="274"/>
    </location>
    <ligand>
        <name>GTP</name>
        <dbReference type="ChEBI" id="CHEBI:37565"/>
    </ligand>
</feature>
<dbReference type="Gene3D" id="3.40.50.300">
    <property type="entry name" value="P-loop containing nucleotide triphosphate hydrolases"/>
    <property type="match status" value="1"/>
</dbReference>
<protein>
    <recommendedName>
        <fullName evidence="7">GTPase Obg</fullName>
        <ecNumber evidence="7">3.6.5.-</ecNumber>
    </recommendedName>
    <alternativeName>
        <fullName evidence="7">GTP-binding protein Obg</fullName>
    </alternativeName>
</protein>
<dbReference type="CDD" id="cd01898">
    <property type="entry name" value="Obg"/>
    <property type="match status" value="1"/>
</dbReference>
<dbReference type="PRINTS" id="PR00326">
    <property type="entry name" value="GTP1OBG"/>
</dbReference>
<dbReference type="GO" id="GO:0003924">
    <property type="term" value="F:GTPase activity"/>
    <property type="evidence" value="ECO:0007669"/>
    <property type="project" value="UniProtKB-UniRule"/>
</dbReference>
<dbReference type="PROSITE" id="PS00905">
    <property type="entry name" value="GTP1_OBG"/>
    <property type="match status" value="1"/>
</dbReference>
<dbReference type="InterPro" id="IPR036726">
    <property type="entry name" value="GTP1_OBG_dom_sf"/>
</dbReference>
<comment type="function">
    <text evidence="7">An essential GTPase which binds GTP, GDP and possibly (p)ppGpp with moderate affinity, with high nucleotide exchange rates and a fairly low GTP hydrolysis rate. Plays a role in control of the cell cycle, stress response, ribosome biogenesis and in those bacteria that undergo differentiation, in morphogenesis control.</text>
</comment>
<feature type="binding site" evidence="7">
    <location>
        <begin position="187"/>
        <end position="191"/>
    </location>
    <ligand>
        <name>GTP</name>
        <dbReference type="ChEBI" id="CHEBI:37565"/>
    </ligand>
</feature>
<dbReference type="Proteomes" id="UP000230447">
    <property type="component" value="Unassembled WGS sequence"/>
</dbReference>
<keyword evidence="6 7" id="KW-0342">GTP-binding</keyword>
<dbReference type="EC" id="3.6.5.-" evidence="7"/>
<evidence type="ECO:0000256" key="2">
    <source>
        <dbReference type="ARBA" id="ARBA00022490"/>
    </source>
</evidence>
<feature type="binding site" evidence="7">
    <location>
        <position position="169"/>
    </location>
    <ligand>
        <name>Mg(2+)</name>
        <dbReference type="ChEBI" id="CHEBI:18420"/>
    </ligand>
</feature>
<comment type="subunit">
    <text evidence="7">Monomer.</text>
</comment>
<evidence type="ECO:0000256" key="1">
    <source>
        <dbReference type="ARBA" id="ARBA00007699"/>
    </source>
</evidence>
<dbReference type="GO" id="GO:0000287">
    <property type="term" value="F:magnesium ion binding"/>
    <property type="evidence" value="ECO:0007669"/>
    <property type="project" value="InterPro"/>
</dbReference>
<dbReference type="PROSITE" id="PS51883">
    <property type="entry name" value="OBG"/>
    <property type="match status" value="1"/>
</dbReference>
<feature type="binding site" evidence="7">
    <location>
        <begin position="299"/>
        <end position="301"/>
    </location>
    <ligand>
        <name>GTP</name>
        <dbReference type="ChEBI" id="CHEBI:37565"/>
    </ligand>
</feature>
<dbReference type="PROSITE" id="PS51710">
    <property type="entry name" value="G_OBG"/>
    <property type="match status" value="1"/>
</dbReference>
<dbReference type="SUPFAM" id="SSF82051">
    <property type="entry name" value="Obg GTP-binding protein N-terminal domain"/>
    <property type="match status" value="1"/>
</dbReference>
<feature type="domain" description="OBG-type G" evidence="8">
    <location>
        <begin position="156"/>
        <end position="318"/>
    </location>
</feature>
<dbReference type="PANTHER" id="PTHR11702:SF31">
    <property type="entry name" value="MITOCHONDRIAL RIBOSOME-ASSOCIATED GTPASE 2"/>
    <property type="match status" value="1"/>
</dbReference>
<evidence type="ECO:0000313" key="10">
    <source>
        <dbReference type="EMBL" id="PIP32083.1"/>
    </source>
</evidence>
<dbReference type="NCBIfam" id="NF008956">
    <property type="entry name" value="PRK12299.1"/>
    <property type="match status" value="1"/>
</dbReference>
<dbReference type="Pfam" id="PF01926">
    <property type="entry name" value="MMR_HSR1"/>
    <property type="match status" value="1"/>
</dbReference>
<dbReference type="HAMAP" id="MF_01454">
    <property type="entry name" value="GTPase_Obg"/>
    <property type="match status" value="1"/>
</dbReference>
<dbReference type="GO" id="GO:0005737">
    <property type="term" value="C:cytoplasm"/>
    <property type="evidence" value="ECO:0007669"/>
    <property type="project" value="UniProtKB-SubCell"/>
</dbReference>
<evidence type="ECO:0000256" key="6">
    <source>
        <dbReference type="ARBA" id="ARBA00023134"/>
    </source>
</evidence>
<dbReference type="Pfam" id="PF01018">
    <property type="entry name" value="GTP1_OBG"/>
    <property type="match status" value="1"/>
</dbReference>
<evidence type="ECO:0000256" key="5">
    <source>
        <dbReference type="ARBA" id="ARBA00022842"/>
    </source>
</evidence>
<comment type="similarity">
    <text evidence="1 7">Belongs to the TRAFAC class OBG-HflX-like GTPase superfamily. OBG GTPase family.</text>
</comment>
<dbReference type="PIRSF" id="PIRSF002401">
    <property type="entry name" value="GTP_bd_Obg/CgtA"/>
    <property type="match status" value="1"/>
</dbReference>
<dbReference type="InterPro" id="IPR031167">
    <property type="entry name" value="G_OBG"/>
</dbReference>
<evidence type="ECO:0000259" key="9">
    <source>
        <dbReference type="PROSITE" id="PS51883"/>
    </source>
</evidence>
<dbReference type="FunFam" id="2.70.210.12:FF:000001">
    <property type="entry name" value="GTPase Obg"/>
    <property type="match status" value="1"/>
</dbReference>
<evidence type="ECO:0000259" key="8">
    <source>
        <dbReference type="PROSITE" id="PS51710"/>
    </source>
</evidence>
<organism evidence="10 11">
    <name type="scientific">bacterium (Candidatus Gribaldobacteria) CG23_combo_of_CG06-09_8_20_14_all_37_87_8</name>
    <dbReference type="NCBI Taxonomy" id="2014278"/>
    <lineage>
        <taxon>Bacteria</taxon>
        <taxon>Candidatus Gribaldobacteria</taxon>
    </lineage>
</organism>
<dbReference type="SUPFAM" id="SSF52540">
    <property type="entry name" value="P-loop containing nucleoside triphosphate hydrolases"/>
    <property type="match status" value="1"/>
</dbReference>
<comment type="caution">
    <text evidence="10">The sequence shown here is derived from an EMBL/GenBank/DDBJ whole genome shotgun (WGS) entry which is preliminary data.</text>
</comment>
<dbReference type="NCBIfam" id="TIGR02729">
    <property type="entry name" value="Obg_CgtA"/>
    <property type="match status" value="1"/>
</dbReference>
<name>A0A2G9ZFY1_9BACT</name>
<dbReference type="AlphaFoldDB" id="A0A2G9ZFY1"/>
<feature type="binding site" evidence="7">
    <location>
        <position position="189"/>
    </location>
    <ligand>
        <name>Mg(2+)</name>
        <dbReference type="ChEBI" id="CHEBI:18420"/>
    </ligand>
</feature>
<feature type="domain" description="Obg" evidence="9">
    <location>
        <begin position="1"/>
        <end position="155"/>
    </location>
</feature>
<proteinExistence type="inferred from homology"/>
<dbReference type="InterPro" id="IPR006073">
    <property type="entry name" value="GTP-bd"/>
</dbReference>
<feature type="binding site" evidence="7">
    <location>
        <begin position="204"/>
        <end position="207"/>
    </location>
    <ligand>
        <name>GTP</name>
        <dbReference type="ChEBI" id="CHEBI:37565"/>
    </ligand>
</feature>
<sequence>MLIDDVKIKVKAGHGGDGNVAFNKTKMTLGPTGGNGGAGGSVYFEGTADLSVLAKFRYKKDLIAPDGAKGGRQLKDGIDGKDLLFKVPVGTVVHNLSTNKAIEIAVIGQRLLVALGGKGGKGNFMFRSSLNTSPEEFQEGLLGEECELRLELKLIADVGFIGLPNVGKSSWLNCLTNAQSKVANYPFTTLEPNLGVYFELILADIPGLIEGASLGKGLGIKFLRHIERTKTLFHFISAESLDPLKDYQIIKNELSFFNQDLLKRAEYIFLNKADMVSQEELAQKLNKLKVLNKEVIPVSSLDDKSILQVEKILRQLIKQKSILDK</sequence>
<comment type="subcellular location">
    <subcellularLocation>
        <location evidence="7">Cytoplasm</location>
    </subcellularLocation>
</comment>
<dbReference type="InterPro" id="IPR006074">
    <property type="entry name" value="GTP1-OBG_CS"/>
</dbReference>
<feature type="binding site" evidence="7">
    <location>
        <begin position="162"/>
        <end position="169"/>
    </location>
    <ligand>
        <name>GTP</name>
        <dbReference type="ChEBI" id="CHEBI:37565"/>
    </ligand>
</feature>
<accession>A0A2G9ZFY1</accession>
<evidence type="ECO:0000313" key="11">
    <source>
        <dbReference type="Proteomes" id="UP000230447"/>
    </source>
</evidence>
<dbReference type="Gene3D" id="2.70.210.12">
    <property type="entry name" value="GTP1/OBG domain"/>
    <property type="match status" value="1"/>
</dbReference>